<dbReference type="OrthoDB" id="370799at2"/>
<accession>A0A5R8M326</accession>
<proteinExistence type="predicted"/>
<organism evidence="1 2">
    <name type="scientific">Maribacter aurantiacus</name>
    <dbReference type="NCBI Taxonomy" id="1882343"/>
    <lineage>
        <taxon>Bacteria</taxon>
        <taxon>Pseudomonadati</taxon>
        <taxon>Bacteroidota</taxon>
        <taxon>Flavobacteriia</taxon>
        <taxon>Flavobacteriales</taxon>
        <taxon>Flavobacteriaceae</taxon>
        <taxon>Maribacter</taxon>
    </lineage>
</organism>
<sequence>MKPKDYTEFEATLLASHPPSDWPEGLKALWFDAKGDWEASHDIAQEMHNSLGSWIHAYLHRKEGDRFNAGYWYRQANRPFSKLSLEEELRELVEFVIG</sequence>
<dbReference type="EMBL" id="VBUK01000008">
    <property type="protein sequence ID" value="TLF44004.1"/>
    <property type="molecule type" value="Genomic_DNA"/>
</dbReference>
<protein>
    <submittedName>
        <fullName evidence="1">Uncharacterized protein</fullName>
    </submittedName>
</protein>
<keyword evidence="2" id="KW-1185">Reference proteome</keyword>
<gene>
    <name evidence="1" type="ORF">FEK29_13075</name>
</gene>
<name>A0A5R8M326_9FLAO</name>
<dbReference type="RefSeq" id="WP_138258891.1">
    <property type="nucleotide sequence ID" value="NZ_VBUK01000008.1"/>
</dbReference>
<dbReference type="AlphaFoldDB" id="A0A5R8M326"/>
<evidence type="ECO:0000313" key="2">
    <source>
        <dbReference type="Proteomes" id="UP000308382"/>
    </source>
</evidence>
<evidence type="ECO:0000313" key="1">
    <source>
        <dbReference type="EMBL" id="TLF44004.1"/>
    </source>
</evidence>
<dbReference type="Proteomes" id="UP000308382">
    <property type="component" value="Unassembled WGS sequence"/>
</dbReference>
<reference evidence="1 2" key="1">
    <citation type="journal article" date="2017" name="Int. J. Syst. Evol. Microbiol.">
        <title>Maripseudobacter aurantiacus gen. nov., sp. nov., a novel member of the family Flavobacteriaceae isolated from a sedimentation basin.</title>
        <authorList>
            <person name="Chen C."/>
            <person name="Su Y."/>
            <person name="Tao T."/>
            <person name="Fu G."/>
            <person name="Zhang C."/>
            <person name="Sun C."/>
            <person name="Zhang X."/>
            <person name="Wu M."/>
        </authorList>
    </citation>
    <scope>NUCLEOTIDE SEQUENCE [LARGE SCALE GENOMIC DNA]</scope>
    <source>
        <strain evidence="2">CDA4</strain>
    </source>
</reference>
<comment type="caution">
    <text evidence="1">The sequence shown here is derived from an EMBL/GenBank/DDBJ whole genome shotgun (WGS) entry which is preliminary data.</text>
</comment>